<dbReference type="EC" id="2.1.1.-" evidence="6"/>
<organism evidence="7 8">
    <name type="scientific">Paramagnetospirillum magnetotacticum MS-1</name>
    <dbReference type="NCBI Taxonomy" id="272627"/>
    <lineage>
        <taxon>Bacteria</taxon>
        <taxon>Pseudomonadati</taxon>
        <taxon>Pseudomonadota</taxon>
        <taxon>Alphaproteobacteria</taxon>
        <taxon>Rhodospirillales</taxon>
        <taxon>Magnetospirillaceae</taxon>
        <taxon>Paramagnetospirillum</taxon>
    </lineage>
</organism>
<comment type="catalytic activity">
    <reaction evidence="6">
        <text>L-lysyl-[protein] + 3 S-adenosyl-L-methionine = N(6),N(6),N(6)-trimethyl-L-lysyl-[protein] + 3 S-adenosyl-L-homocysteine + 3 H(+)</text>
        <dbReference type="Rhea" id="RHEA:54192"/>
        <dbReference type="Rhea" id="RHEA-COMP:9752"/>
        <dbReference type="Rhea" id="RHEA-COMP:13826"/>
        <dbReference type="ChEBI" id="CHEBI:15378"/>
        <dbReference type="ChEBI" id="CHEBI:29969"/>
        <dbReference type="ChEBI" id="CHEBI:57856"/>
        <dbReference type="ChEBI" id="CHEBI:59789"/>
        <dbReference type="ChEBI" id="CHEBI:61961"/>
    </reaction>
</comment>
<dbReference type="PANTHER" id="PTHR43648:SF1">
    <property type="entry name" value="ELECTRON TRANSFER FLAVOPROTEIN BETA SUBUNIT LYSINE METHYLTRANSFERASE"/>
    <property type="match status" value="1"/>
</dbReference>
<keyword evidence="5 6" id="KW-0949">S-adenosyl-L-methionine</keyword>
<evidence type="ECO:0000313" key="8">
    <source>
        <dbReference type="Proteomes" id="UP000031971"/>
    </source>
</evidence>
<name>A0A0C2YWU8_PARME</name>
<sequence length="299" mass="32199">MPPVFPDIWRLRLTVSMETLPVFEEVFERHAEAVTMFMEDRSGISDGECDWFLEGFSRTPPDRTAIVSALSAVAAANGIDVPPLGVEMLPNVDWVLENLRDFPPISAGRFFVHGSHWEGKPPVGSIGIEIDAGTAFGSGEHATTRGCLLALDSLAKQHRRRAVLDLGSGSGILGIAAAKVWATMVVCTDIDPSAVKVLAGNAANNGVGRFVTAVVSDGYRNPVVGRGKPYDLIFSNILARPLCRFAPDLAAHLAPGGLAILSGLLERQERMVMANHERQGLTLKRRIVIDGWATLVIGR</sequence>
<comment type="similarity">
    <text evidence="1 6">Belongs to the methyltransferase superfamily. PrmA family.</text>
</comment>
<dbReference type="AlphaFoldDB" id="A0A0C2YWU8"/>
<keyword evidence="7" id="KW-0687">Ribonucleoprotein</keyword>
<dbReference type="STRING" id="272627.CCC_03363"/>
<dbReference type="GO" id="GO:0016279">
    <property type="term" value="F:protein-lysine N-methyltransferase activity"/>
    <property type="evidence" value="ECO:0007669"/>
    <property type="project" value="RHEA"/>
</dbReference>
<dbReference type="Gene3D" id="3.40.50.150">
    <property type="entry name" value="Vaccinia Virus protein VP39"/>
    <property type="match status" value="1"/>
</dbReference>
<evidence type="ECO:0000256" key="1">
    <source>
        <dbReference type="ARBA" id="ARBA00009741"/>
    </source>
</evidence>
<dbReference type="SUPFAM" id="SSF53335">
    <property type="entry name" value="S-adenosyl-L-methionine-dependent methyltransferases"/>
    <property type="match status" value="1"/>
</dbReference>
<dbReference type="InterPro" id="IPR004498">
    <property type="entry name" value="Ribosomal_PrmA_MeTrfase"/>
</dbReference>
<dbReference type="HAMAP" id="MF_00735">
    <property type="entry name" value="Methyltr_PrmA"/>
    <property type="match status" value="1"/>
</dbReference>
<keyword evidence="2 6" id="KW-0963">Cytoplasm</keyword>
<dbReference type="GO" id="GO:0005737">
    <property type="term" value="C:cytoplasm"/>
    <property type="evidence" value="ECO:0007669"/>
    <property type="project" value="UniProtKB-SubCell"/>
</dbReference>
<keyword evidence="3 6" id="KW-0489">Methyltransferase</keyword>
<dbReference type="InterPro" id="IPR050078">
    <property type="entry name" value="Ribosomal_L11_MeTrfase_PrmA"/>
</dbReference>
<comment type="function">
    <text evidence="6">Methylates ribosomal protein L11.</text>
</comment>
<keyword evidence="8" id="KW-1185">Reference proteome</keyword>
<dbReference type="PANTHER" id="PTHR43648">
    <property type="entry name" value="ELECTRON TRANSFER FLAVOPROTEIN BETA SUBUNIT LYSINE METHYLTRANSFERASE"/>
    <property type="match status" value="1"/>
</dbReference>
<evidence type="ECO:0000313" key="7">
    <source>
        <dbReference type="EMBL" id="KIL99145.1"/>
    </source>
</evidence>
<accession>A0A0C2YWU8</accession>
<comment type="subcellular location">
    <subcellularLocation>
        <location evidence="6">Cytoplasm</location>
    </subcellularLocation>
</comment>
<dbReference type="InterPro" id="IPR029063">
    <property type="entry name" value="SAM-dependent_MTases_sf"/>
</dbReference>
<keyword evidence="7" id="KW-0689">Ribosomal protein</keyword>
<proteinExistence type="inferred from homology"/>
<evidence type="ECO:0000256" key="3">
    <source>
        <dbReference type="ARBA" id="ARBA00022603"/>
    </source>
</evidence>
<comment type="caution">
    <text evidence="7">The sequence shown here is derived from an EMBL/GenBank/DDBJ whole genome shotgun (WGS) entry which is preliminary data.</text>
</comment>
<evidence type="ECO:0000256" key="4">
    <source>
        <dbReference type="ARBA" id="ARBA00022679"/>
    </source>
</evidence>
<feature type="binding site" evidence="6">
    <location>
        <position position="189"/>
    </location>
    <ligand>
        <name>S-adenosyl-L-methionine</name>
        <dbReference type="ChEBI" id="CHEBI:59789"/>
    </ligand>
</feature>
<protein>
    <recommendedName>
        <fullName evidence="6">Ribosomal protein L11 methyltransferase</fullName>
        <shortName evidence="6">L11 Mtase</shortName>
        <ecNumber evidence="6">2.1.1.-</ecNumber>
    </recommendedName>
</protein>
<dbReference type="GO" id="GO:0032259">
    <property type="term" value="P:methylation"/>
    <property type="evidence" value="ECO:0007669"/>
    <property type="project" value="UniProtKB-KW"/>
</dbReference>
<evidence type="ECO:0000256" key="6">
    <source>
        <dbReference type="HAMAP-Rule" id="MF_00735"/>
    </source>
</evidence>
<gene>
    <name evidence="6" type="primary">prmA</name>
    <name evidence="7" type="ORF">CCC_03363</name>
</gene>
<dbReference type="GO" id="GO:0005840">
    <property type="term" value="C:ribosome"/>
    <property type="evidence" value="ECO:0007669"/>
    <property type="project" value="UniProtKB-KW"/>
</dbReference>
<dbReference type="OrthoDB" id="9785995at2"/>
<dbReference type="CDD" id="cd02440">
    <property type="entry name" value="AdoMet_MTases"/>
    <property type="match status" value="1"/>
</dbReference>
<dbReference type="EMBL" id="JXSL01000025">
    <property type="protein sequence ID" value="KIL99145.1"/>
    <property type="molecule type" value="Genomic_DNA"/>
</dbReference>
<keyword evidence="4 6" id="KW-0808">Transferase</keyword>
<evidence type="ECO:0000256" key="5">
    <source>
        <dbReference type="ARBA" id="ARBA00022691"/>
    </source>
</evidence>
<dbReference type="Proteomes" id="UP000031971">
    <property type="component" value="Unassembled WGS sequence"/>
</dbReference>
<feature type="binding site" evidence="6">
    <location>
        <position position="144"/>
    </location>
    <ligand>
        <name>S-adenosyl-L-methionine</name>
        <dbReference type="ChEBI" id="CHEBI:59789"/>
    </ligand>
</feature>
<evidence type="ECO:0000256" key="2">
    <source>
        <dbReference type="ARBA" id="ARBA00022490"/>
    </source>
</evidence>
<dbReference type="Pfam" id="PF06325">
    <property type="entry name" value="PrmA"/>
    <property type="match status" value="1"/>
</dbReference>
<feature type="binding site" evidence="6">
    <location>
        <position position="167"/>
    </location>
    <ligand>
        <name>S-adenosyl-L-methionine</name>
        <dbReference type="ChEBI" id="CHEBI:59789"/>
    </ligand>
</feature>
<feature type="binding site" evidence="6">
    <location>
        <position position="236"/>
    </location>
    <ligand>
        <name>S-adenosyl-L-methionine</name>
        <dbReference type="ChEBI" id="CHEBI:59789"/>
    </ligand>
</feature>
<dbReference type="RefSeq" id="WP_009868601.1">
    <property type="nucleotide sequence ID" value="NZ_JXSL01000025.1"/>
</dbReference>
<reference evidence="7 8" key="1">
    <citation type="submission" date="2015-01" db="EMBL/GenBank/DDBJ databases">
        <title>Genome Sequence of Magnetospirillum magnetotacticum Strain MS-1.</title>
        <authorList>
            <person name="Marinov G.K."/>
            <person name="Smalley M.D."/>
            <person name="DeSalvo G."/>
        </authorList>
    </citation>
    <scope>NUCLEOTIDE SEQUENCE [LARGE SCALE GENOMIC DNA]</scope>
    <source>
        <strain evidence="7 8">MS-1</strain>
    </source>
</reference>